<dbReference type="EMBL" id="JAGDQJ010000003">
    <property type="protein sequence ID" value="MBO1623780.1"/>
    <property type="molecule type" value="Genomic_DNA"/>
</dbReference>
<feature type="signal peptide" evidence="1">
    <location>
        <begin position="1"/>
        <end position="30"/>
    </location>
</feature>
<feature type="non-terminal residue" evidence="2">
    <location>
        <position position="97"/>
    </location>
</feature>
<accession>A0ABS3NSC7</accession>
<name>A0ABS3NSC7_9BACI</name>
<gene>
    <name evidence="2" type="ORF">J4P90_00695</name>
</gene>
<evidence type="ECO:0000313" key="2">
    <source>
        <dbReference type="EMBL" id="MBO1623780.1"/>
    </source>
</evidence>
<comment type="caution">
    <text evidence="2">The sequence shown here is derived from an EMBL/GenBank/DDBJ whole genome shotgun (WGS) entry which is preliminary data.</text>
</comment>
<keyword evidence="1" id="KW-0732">Signal</keyword>
<reference evidence="2 3" key="1">
    <citation type="submission" date="2021-03" db="EMBL/GenBank/DDBJ databases">
        <title>Identification of novel Bacillus strains.</title>
        <authorList>
            <person name="Xiao Z."/>
            <person name="Li Y."/>
            <person name="Shen J."/>
        </authorList>
    </citation>
    <scope>NUCLEOTIDE SEQUENCE [LARGE SCALE GENOMIC DNA]</scope>
    <source>
        <strain evidence="2 3">SY8</strain>
    </source>
</reference>
<keyword evidence="3" id="KW-1185">Reference proteome</keyword>
<evidence type="ECO:0000313" key="3">
    <source>
        <dbReference type="Proteomes" id="UP000677611"/>
    </source>
</evidence>
<sequence>MKKKKTVGYLVAAGALSLGIMGGAGIPAFAATNDANSTVASDQTTKGNSNQKLDEATKQQVKTIMENAKKQLAELGVNLPEKGKRGEMFANLDDQTK</sequence>
<organism evidence="2 3">
    <name type="scientific">Bacillus arachidis</name>
    <dbReference type="NCBI Taxonomy" id="2819290"/>
    <lineage>
        <taxon>Bacteria</taxon>
        <taxon>Bacillati</taxon>
        <taxon>Bacillota</taxon>
        <taxon>Bacilli</taxon>
        <taxon>Bacillales</taxon>
        <taxon>Bacillaceae</taxon>
        <taxon>Bacillus</taxon>
    </lineage>
</organism>
<protein>
    <submittedName>
        <fullName evidence="2">Uncharacterized protein</fullName>
    </submittedName>
</protein>
<proteinExistence type="predicted"/>
<feature type="chain" id="PRO_5046505485" evidence="1">
    <location>
        <begin position="31"/>
        <end position="97"/>
    </location>
</feature>
<dbReference type="Proteomes" id="UP000677611">
    <property type="component" value="Unassembled WGS sequence"/>
</dbReference>
<evidence type="ECO:0000256" key="1">
    <source>
        <dbReference type="SAM" id="SignalP"/>
    </source>
</evidence>